<gene>
    <name evidence="3" type="ORF">PXEA_LOCUS13606</name>
</gene>
<dbReference type="EMBL" id="CAAALY010045075">
    <property type="protein sequence ID" value="VEL20166.1"/>
    <property type="molecule type" value="Genomic_DNA"/>
</dbReference>
<evidence type="ECO:0000256" key="2">
    <source>
        <dbReference type="SAM" id="SignalP"/>
    </source>
</evidence>
<keyword evidence="4" id="KW-1185">Reference proteome</keyword>
<feature type="region of interest" description="Disordered" evidence="1">
    <location>
        <begin position="45"/>
        <end position="68"/>
    </location>
</feature>
<feature type="compositionally biased region" description="Polar residues" evidence="1">
    <location>
        <begin position="47"/>
        <end position="66"/>
    </location>
</feature>
<name>A0A448WTV3_9PLAT</name>
<protein>
    <submittedName>
        <fullName evidence="3">Uncharacterized protein</fullName>
    </submittedName>
</protein>
<organism evidence="3 4">
    <name type="scientific">Protopolystoma xenopodis</name>
    <dbReference type="NCBI Taxonomy" id="117903"/>
    <lineage>
        <taxon>Eukaryota</taxon>
        <taxon>Metazoa</taxon>
        <taxon>Spiralia</taxon>
        <taxon>Lophotrochozoa</taxon>
        <taxon>Platyhelminthes</taxon>
        <taxon>Monogenea</taxon>
        <taxon>Polyopisthocotylea</taxon>
        <taxon>Polystomatidea</taxon>
        <taxon>Polystomatidae</taxon>
        <taxon>Protopolystoma</taxon>
    </lineage>
</organism>
<proteinExistence type="predicted"/>
<keyword evidence="2" id="KW-0732">Signal</keyword>
<feature type="chain" id="PRO_5019328955" evidence="2">
    <location>
        <begin position="27"/>
        <end position="193"/>
    </location>
</feature>
<evidence type="ECO:0000313" key="3">
    <source>
        <dbReference type="EMBL" id="VEL20166.1"/>
    </source>
</evidence>
<evidence type="ECO:0000256" key="1">
    <source>
        <dbReference type="SAM" id="MobiDB-lite"/>
    </source>
</evidence>
<dbReference type="Proteomes" id="UP000784294">
    <property type="component" value="Unassembled WGS sequence"/>
</dbReference>
<reference evidence="3" key="1">
    <citation type="submission" date="2018-11" db="EMBL/GenBank/DDBJ databases">
        <authorList>
            <consortium name="Pathogen Informatics"/>
        </authorList>
    </citation>
    <scope>NUCLEOTIDE SEQUENCE</scope>
</reference>
<feature type="signal peptide" evidence="2">
    <location>
        <begin position="1"/>
        <end position="26"/>
    </location>
</feature>
<accession>A0A448WTV3</accession>
<comment type="caution">
    <text evidence="3">The sequence shown here is derived from an EMBL/GenBank/DDBJ whole genome shotgun (WGS) entry which is preliminary data.</text>
</comment>
<evidence type="ECO:0000313" key="4">
    <source>
        <dbReference type="Proteomes" id="UP000784294"/>
    </source>
</evidence>
<dbReference type="AlphaFoldDB" id="A0A448WTV3"/>
<sequence>MLGITKAFLYLTVLLELLLTLPYANRFNLEKAGLDTPNKYIFRRSDVSSPNSQSTHSPTSRTSITNSSESASALASHAASVNFSFRTTFDQLKNEQKQLKTLGNPPISESQPNAGCVSSSEALTSSYEQCRMANLRFFRLEEVYTPETDLTLDELRAYQLCIKTVSDQATVADDNSAEICPPFELNSVPLQAP</sequence>
<feature type="non-terminal residue" evidence="3">
    <location>
        <position position="1"/>
    </location>
</feature>